<comment type="subcellular location">
    <subcellularLocation>
        <location evidence="2">Membrane</location>
    </subcellularLocation>
</comment>
<evidence type="ECO:0000313" key="13">
    <source>
        <dbReference type="Proteomes" id="UP000229897"/>
    </source>
</evidence>
<keyword evidence="7 12" id="KW-0418">Kinase</keyword>
<feature type="transmembrane region" description="Helical" evidence="10">
    <location>
        <begin position="12"/>
        <end position="34"/>
    </location>
</feature>
<dbReference type="InterPro" id="IPR005467">
    <property type="entry name" value="His_kinase_dom"/>
</dbReference>
<evidence type="ECO:0000313" key="12">
    <source>
        <dbReference type="EMBL" id="ATQ74177.1"/>
    </source>
</evidence>
<accession>A0A2D2DGS2</accession>
<keyword evidence="6 10" id="KW-0812">Transmembrane</keyword>
<evidence type="ECO:0000256" key="1">
    <source>
        <dbReference type="ARBA" id="ARBA00000085"/>
    </source>
</evidence>
<dbReference type="CDD" id="cd00082">
    <property type="entry name" value="HisKA"/>
    <property type="match status" value="1"/>
</dbReference>
<dbReference type="PRINTS" id="PR00344">
    <property type="entry name" value="BCTRLSENSOR"/>
</dbReference>
<evidence type="ECO:0000256" key="9">
    <source>
        <dbReference type="ARBA" id="ARBA00023136"/>
    </source>
</evidence>
<dbReference type="Proteomes" id="UP000229897">
    <property type="component" value="Chromosome"/>
</dbReference>
<keyword evidence="13" id="KW-1185">Reference proteome</keyword>
<dbReference type="GO" id="GO:0005886">
    <property type="term" value="C:plasma membrane"/>
    <property type="evidence" value="ECO:0007669"/>
    <property type="project" value="TreeGrafter"/>
</dbReference>
<dbReference type="PANTHER" id="PTHR45436:SF16">
    <property type="entry name" value="HISTIDINE KINASE"/>
    <property type="match status" value="1"/>
</dbReference>
<dbReference type="InterPro" id="IPR050428">
    <property type="entry name" value="TCS_sensor_his_kinase"/>
</dbReference>
<feature type="domain" description="Histidine kinase" evidence="11">
    <location>
        <begin position="206"/>
        <end position="429"/>
    </location>
</feature>
<dbReference type="PANTHER" id="PTHR45436">
    <property type="entry name" value="SENSOR HISTIDINE KINASE YKOH"/>
    <property type="match status" value="1"/>
</dbReference>
<evidence type="ECO:0000256" key="8">
    <source>
        <dbReference type="ARBA" id="ARBA00022989"/>
    </source>
</evidence>
<dbReference type="Pfam" id="PF00512">
    <property type="entry name" value="HisKA"/>
    <property type="match status" value="1"/>
</dbReference>
<dbReference type="OrthoDB" id="9121563at2"/>
<dbReference type="InterPro" id="IPR036097">
    <property type="entry name" value="HisK_dim/P_sf"/>
</dbReference>
<evidence type="ECO:0000256" key="2">
    <source>
        <dbReference type="ARBA" id="ARBA00004370"/>
    </source>
</evidence>
<protein>
    <recommendedName>
        <fullName evidence="3">histidine kinase</fullName>
        <ecNumber evidence="3">2.7.13.3</ecNumber>
    </recommendedName>
</protein>
<feature type="transmembrane region" description="Helical" evidence="10">
    <location>
        <begin position="124"/>
        <end position="148"/>
    </location>
</feature>
<dbReference type="RefSeq" id="WP_099874168.1">
    <property type="nucleotide sequence ID" value="NZ_CP024608.1"/>
</dbReference>
<dbReference type="GO" id="GO:0000155">
    <property type="term" value="F:phosphorelay sensor kinase activity"/>
    <property type="evidence" value="ECO:0007669"/>
    <property type="project" value="InterPro"/>
</dbReference>
<name>A0A2D2DGS2_9BURK</name>
<dbReference type="EC" id="2.7.13.3" evidence="3"/>
<dbReference type="SMART" id="SM00387">
    <property type="entry name" value="HATPase_c"/>
    <property type="match status" value="1"/>
</dbReference>
<dbReference type="AlphaFoldDB" id="A0A2D2DGS2"/>
<evidence type="ECO:0000256" key="10">
    <source>
        <dbReference type="SAM" id="Phobius"/>
    </source>
</evidence>
<reference evidence="12" key="1">
    <citation type="submission" date="2017-10" db="EMBL/GenBank/DDBJ databases">
        <title>Massilia psychrophilum sp. nov., a novel purple-pigmented bacterium isolated from Tianshan glacier, Xinjiang Municipality, China.</title>
        <authorList>
            <person name="Wang H."/>
        </authorList>
    </citation>
    <scope>NUCLEOTIDE SEQUENCE [LARGE SCALE GENOMIC DNA]</scope>
    <source>
        <strain evidence="12">B2</strain>
    </source>
</reference>
<evidence type="ECO:0000256" key="7">
    <source>
        <dbReference type="ARBA" id="ARBA00022777"/>
    </source>
</evidence>
<comment type="catalytic activity">
    <reaction evidence="1">
        <text>ATP + protein L-histidine = ADP + protein N-phospho-L-histidine.</text>
        <dbReference type="EC" id="2.7.13.3"/>
    </reaction>
</comment>
<dbReference type="SMART" id="SM00388">
    <property type="entry name" value="HisKA"/>
    <property type="match status" value="1"/>
</dbReference>
<gene>
    <name evidence="12" type="ORF">CR152_06440</name>
</gene>
<sequence>MTSRDSLRNRIAVAYLLFALGSSLFLAAIAIVAVEGIEVHLVDNRLTEAAAWAAPRHAGGLPVAMPAGLSFYHGASIPEPLRNLPEGVGEVHVDGIGLHVLAGKDASGNYVVVDHESDYEKVELVVYSMFGLGFIGIMLFSLFLGGFIGRRFVTPITILANAVRENSSELPLLERQDELGILARAFAAHTSELRIYLERERLFTGDVSHELRTPLTVITGAAEIIMTQADANPATAAAAERILRAANEASACVNVLLTLARSRDRIAHPVTSLEQIASAETERYQPLVAGRPVALRFLGGPAFAVAAPPELLVAAVGNLIRNACQYTTHGEVSVRLGDGLVRVEDTGPGLPLAVRATFDQGQGAAPGLPLAVCATFDQGQGAAPGAGSAGAGLGLALVRRICEYLGATLAFSEREGGGSVFEIRFNMALTKS</sequence>
<proteinExistence type="predicted"/>
<dbReference type="InterPro" id="IPR004358">
    <property type="entry name" value="Sig_transdc_His_kin-like_C"/>
</dbReference>
<dbReference type="InterPro" id="IPR003594">
    <property type="entry name" value="HATPase_dom"/>
</dbReference>
<evidence type="ECO:0000256" key="6">
    <source>
        <dbReference type="ARBA" id="ARBA00022692"/>
    </source>
</evidence>
<dbReference type="InterPro" id="IPR036890">
    <property type="entry name" value="HATPase_C_sf"/>
</dbReference>
<organism evidence="12 13">
    <name type="scientific">Massilia violaceinigra</name>
    <dbReference type="NCBI Taxonomy" id="2045208"/>
    <lineage>
        <taxon>Bacteria</taxon>
        <taxon>Pseudomonadati</taxon>
        <taxon>Pseudomonadota</taxon>
        <taxon>Betaproteobacteria</taxon>
        <taxon>Burkholderiales</taxon>
        <taxon>Oxalobacteraceae</taxon>
        <taxon>Telluria group</taxon>
        <taxon>Massilia</taxon>
    </lineage>
</organism>
<keyword evidence="5" id="KW-0808">Transferase</keyword>
<evidence type="ECO:0000256" key="3">
    <source>
        <dbReference type="ARBA" id="ARBA00012438"/>
    </source>
</evidence>
<evidence type="ECO:0000256" key="5">
    <source>
        <dbReference type="ARBA" id="ARBA00022679"/>
    </source>
</evidence>
<evidence type="ECO:0000256" key="4">
    <source>
        <dbReference type="ARBA" id="ARBA00022553"/>
    </source>
</evidence>
<dbReference type="Gene3D" id="6.10.340.10">
    <property type="match status" value="1"/>
</dbReference>
<dbReference type="InterPro" id="IPR003661">
    <property type="entry name" value="HisK_dim/P_dom"/>
</dbReference>
<dbReference type="Gene3D" id="3.30.565.10">
    <property type="entry name" value="Histidine kinase-like ATPase, C-terminal domain"/>
    <property type="match status" value="1"/>
</dbReference>
<dbReference type="SUPFAM" id="SSF55874">
    <property type="entry name" value="ATPase domain of HSP90 chaperone/DNA topoisomerase II/histidine kinase"/>
    <property type="match status" value="1"/>
</dbReference>
<keyword evidence="8 10" id="KW-1133">Transmembrane helix</keyword>
<dbReference type="PROSITE" id="PS50109">
    <property type="entry name" value="HIS_KIN"/>
    <property type="match status" value="1"/>
</dbReference>
<dbReference type="Gene3D" id="1.10.287.130">
    <property type="match status" value="1"/>
</dbReference>
<keyword evidence="4" id="KW-0597">Phosphoprotein</keyword>
<dbReference type="KEGG" id="mass:CR152_06440"/>
<dbReference type="EMBL" id="CP024608">
    <property type="protein sequence ID" value="ATQ74177.1"/>
    <property type="molecule type" value="Genomic_DNA"/>
</dbReference>
<evidence type="ECO:0000259" key="11">
    <source>
        <dbReference type="PROSITE" id="PS50109"/>
    </source>
</evidence>
<keyword evidence="9 10" id="KW-0472">Membrane</keyword>
<dbReference type="Pfam" id="PF02518">
    <property type="entry name" value="HATPase_c"/>
    <property type="match status" value="1"/>
</dbReference>
<dbReference type="SUPFAM" id="SSF47384">
    <property type="entry name" value="Homodimeric domain of signal transducing histidine kinase"/>
    <property type="match status" value="1"/>
</dbReference>